<protein>
    <recommendedName>
        <fullName evidence="1">Rhamnogalacturonase A/B/Epimerase-like pectate lyase domain-containing protein</fullName>
    </recommendedName>
</protein>
<dbReference type="InterPro" id="IPR012334">
    <property type="entry name" value="Pectin_lyas_fold"/>
</dbReference>
<accession>A0A7C8J1F5</accession>
<dbReference type="Proteomes" id="UP000475325">
    <property type="component" value="Unassembled WGS sequence"/>
</dbReference>
<evidence type="ECO:0000313" key="2">
    <source>
        <dbReference type="EMBL" id="KAF3082276.1"/>
    </source>
</evidence>
<dbReference type="SUPFAM" id="SSF51126">
    <property type="entry name" value="Pectin lyase-like"/>
    <property type="match status" value="1"/>
</dbReference>
<sequence>MFADLIEALYDATIAYHTIGFHNFYHRILINSDPQLYSISAILPLGYQGAAITQSSWAFYLPLLLSAIGAVTGAATYGNPFPESSKTHLNTPIRREHLQGRQRWPPPDELKFNLPLKPRVRKRATEDELATARQLVQNAQVNQGAKNHHRFKNPVRTKFTLRPVPKSTKNLRVSTLVIDALADADLSEAAALIAEFEAPMYNETLPDLDTGFPKIQKRQGGGGFWMEDFGAVGDGRTDNTVAINLAISSGDSYGANCGSSTVKPALVYFPSGTYLVSRSIVGYYNTQLVGNPNGLSIIRAASSFIGLSVISSNVYIEGQGGGEWYINQNNFMR</sequence>
<dbReference type="Gene3D" id="2.160.20.10">
    <property type="entry name" value="Single-stranded right-handed beta-helix, Pectin lyase-like"/>
    <property type="match status" value="1"/>
</dbReference>
<dbReference type="AlphaFoldDB" id="A0A7C8J1F5"/>
<evidence type="ECO:0000259" key="1">
    <source>
        <dbReference type="Pfam" id="PF12708"/>
    </source>
</evidence>
<dbReference type="EMBL" id="WIQW01000117">
    <property type="protein sequence ID" value="KAF3082276.1"/>
    <property type="molecule type" value="Genomic_DNA"/>
</dbReference>
<organism evidence="2 3">
    <name type="scientific">Orbilia oligospora</name>
    <name type="common">Nematode-trapping fungus</name>
    <name type="synonym">Arthrobotrys oligospora</name>
    <dbReference type="NCBI Taxonomy" id="2813651"/>
    <lineage>
        <taxon>Eukaryota</taxon>
        <taxon>Fungi</taxon>
        <taxon>Dikarya</taxon>
        <taxon>Ascomycota</taxon>
        <taxon>Pezizomycotina</taxon>
        <taxon>Orbiliomycetes</taxon>
        <taxon>Orbiliales</taxon>
        <taxon>Orbiliaceae</taxon>
        <taxon>Orbilia</taxon>
    </lineage>
</organism>
<dbReference type="InterPro" id="IPR011050">
    <property type="entry name" value="Pectin_lyase_fold/virulence"/>
</dbReference>
<feature type="domain" description="Rhamnogalacturonase A/B/Epimerase-like pectate lyase" evidence="1">
    <location>
        <begin position="227"/>
        <end position="333"/>
    </location>
</feature>
<dbReference type="InterPro" id="IPR024535">
    <property type="entry name" value="RHGA/B-epi-like_pectate_lyase"/>
</dbReference>
<comment type="caution">
    <text evidence="2">The sequence shown here is derived from an EMBL/GenBank/DDBJ whole genome shotgun (WGS) entry which is preliminary data.</text>
</comment>
<dbReference type="Pfam" id="PF12708">
    <property type="entry name" value="Pect-lyase_RHGA_epim"/>
    <property type="match status" value="1"/>
</dbReference>
<evidence type="ECO:0000313" key="3">
    <source>
        <dbReference type="Proteomes" id="UP000475325"/>
    </source>
</evidence>
<proteinExistence type="predicted"/>
<name>A0A7C8J1F5_ORBOL</name>
<gene>
    <name evidence="2" type="ORF">TWF102_001244</name>
</gene>
<reference evidence="2 3" key="1">
    <citation type="submission" date="2019-06" db="EMBL/GenBank/DDBJ databases">
        <authorList>
            <person name="Palmer J.M."/>
        </authorList>
    </citation>
    <scope>NUCLEOTIDE SEQUENCE [LARGE SCALE GENOMIC DNA]</scope>
    <source>
        <strain evidence="2 3">TWF102</strain>
    </source>
</reference>